<gene>
    <name evidence="1" type="ORF">B4119_4077</name>
</gene>
<sequence>MFPLISALIKTAFNVALVGGAYRMESFIAEFSNLLLMKLKKK</sequence>
<dbReference type="Proteomes" id="UP000075455">
    <property type="component" value="Unassembled WGS sequence"/>
</dbReference>
<proteinExistence type="predicted"/>
<protein>
    <submittedName>
        <fullName evidence="1">Uncharacterized protein</fullName>
    </submittedName>
</protein>
<dbReference type="EMBL" id="LQYS01000020">
    <property type="protein sequence ID" value="KYD18550.1"/>
    <property type="molecule type" value="Genomic_DNA"/>
</dbReference>
<accession>A0A150M1T9</accession>
<reference evidence="1 2" key="1">
    <citation type="submission" date="2016-01" db="EMBL/GenBank/DDBJ databases">
        <title>Draft Genome Sequences of Seven Thermophilic Sporeformers Isolated from Foods.</title>
        <authorList>
            <person name="Berendsen E.M."/>
            <person name="Wells-Bennik M.H."/>
            <person name="Krawcyk A.O."/>
            <person name="De Jong A."/>
            <person name="Holsappel S."/>
            <person name="Eijlander R.T."/>
            <person name="Kuipers O.P."/>
        </authorList>
    </citation>
    <scope>NUCLEOTIDE SEQUENCE [LARGE SCALE GENOMIC DNA]</scope>
    <source>
        <strain evidence="1 2">B4119</strain>
    </source>
</reference>
<dbReference type="RefSeq" id="WP_255212308.1">
    <property type="nucleotide sequence ID" value="NZ_JACICX010000041.1"/>
</dbReference>
<dbReference type="PATRIC" id="fig|81408.3.peg.2179"/>
<comment type="caution">
    <text evidence="1">The sequence shown here is derived from an EMBL/GenBank/DDBJ whole genome shotgun (WGS) entry which is preliminary data.</text>
</comment>
<evidence type="ECO:0000313" key="2">
    <source>
        <dbReference type="Proteomes" id="UP000075455"/>
    </source>
</evidence>
<name>A0A150M1T9_9BACL</name>
<organism evidence="1 2">
    <name type="scientific">Saccharococcus caldoxylosilyticus</name>
    <dbReference type="NCBI Taxonomy" id="81408"/>
    <lineage>
        <taxon>Bacteria</taxon>
        <taxon>Bacillati</taxon>
        <taxon>Bacillota</taxon>
        <taxon>Bacilli</taxon>
        <taxon>Bacillales</taxon>
        <taxon>Anoxybacillaceae</taxon>
        <taxon>Saccharococcus</taxon>
    </lineage>
</organism>
<dbReference type="AlphaFoldDB" id="A0A150M1T9"/>
<evidence type="ECO:0000313" key="1">
    <source>
        <dbReference type="EMBL" id="KYD18550.1"/>
    </source>
</evidence>
<dbReference type="STRING" id="81408.B4119_4077"/>